<proteinExistence type="inferred from homology"/>
<evidence type="ECO:0000313" key="10">
    <source>
        <dbReference type="RefSeq" id="XP_021095337.1"/>
    </source>
</evidence>
<evidence type="ECO:0000256" key="3">
    <source>
        <dbReference type="ARBA" id="ARBA00022514"/>
    </source>
</evidence>
<organism evidence="9 10">
    <name type="scientific">Heterocephalus glaber</name>
    <name type="common">Naked mole rat</name>
    <dbReference type="NCBI Taxonomy" id="10181"/>
    <lineage>
        <taxon>Eukaryota</taxon>
        <taxon>Metazoa</taxon>
        <taxon>Chordata</taxon>
        <taxon>Craniata</taxon>
        <taxon>Vertebrata</taxon>
        <taxon>Euteleostomi</taxon>
        <taxon>Mammalia</taxon>
        <taxon>Eutheria</taxon>
        <taxon>Euarchontoglires</taxon>
        <taxon>Glires</taxon>
        <taxon>Rodentia</taxon>
        <taxon>Hystricomorpha</taxon>
        <taxon>Bathyergidae</taxon>
        <taxon>Heterocephalus</taxon>
    </lineage>
</organism>
<keyword evidence="4" id="KW-0964">Secreted</keyword>
<dbReference type="GO" id="GO:0007259">
    <property type="term" value="P:cell surface receptor signaling pathway via JAK-STAT"/>
    <property type="evidence" value="ECO:0007669"/>
    <property type="project" value="InterPro"/>
</dbReference>
<sequence length="206" mass="22372">MQPSGRAAVAAVAAGLWVMCMLVMAENLRVAEDRGMVAPRHCLLSHYHSLEPRALAAVKALRDSYEEERPSWRPRNYSVRAPKDPPRPSSCAGLRRVARSIADAQAVLSSLRSPERFPGTGPTLELLAAAGGDVEACLQLIRPGSWRRSPRPTAEEATQAAKGAECHAGAQARADSPRCHETTVFFNLLRLLTRDRRLVATSGPCI</sequence>
<dbReference type="GO" id="GO:0045087">
    <property type="term" value="P:innate immune response"/>
    <property type="evidence" value="ECO:0007669"/>
    <property type="project" value="TreeGrafter"/>
</dbReference>
<evidence type="ECO:0000256" key="4">
    <source>
        <dbReference type="ARBA" id="ARBA00022525"/>
    </source>
</evidence>
<comment type="subcellular location">
    <subcellularLocation>
        <location evidence="1">Secreted</location>
    </subcellularLocation>
</comment>
<dbReference type="GeneID" id="110344724"/>
<evidence type="ECO:0000256" key="2">
    <source>
        <dbReference type="ARBA" id="ARBA00008717"/>
    </source>
</evidence>
<dbReference type="PANTHER" id="PTHR31943">
    <property type="entry name" value="INTERLEUKIN-28 AND 29"/>
    <property type="match status" value="1"/>
</dbReference>
<dbReference type="GO" id="GO:0005125">
    <property type="term" value="F:cytokine activity"/>
    <property type="evidence" value="ECO:0007669"/>
    <property type="project" value="UniProtKB-KW"/>
</dbReference>
<reference evidence="10" key="1">
    <citation type="submission" date="2025-08" db="UniProtKB">
        <authorList>
            <consortium name="RefSeq"/>
        </authorList>
    </citation>
    <scope>IDENTIFICATION</scope>
</reference>
<protein>
    <submittedName>
        <fullName evidence="10">Interferon lambda-4-like</fullName>
    </submittedName>
</protein>
<feature type="chain" id="PRO_5043814174" evidence="8">
    <location>
        <begin position="26"/>
        <end position="206"/>
    </location>
</feature>
<dbReference type="Pfam" id="PF15177">
    <property type="entry name" value="IL28A"/>
    <property type="match status" value="1"/>
</dbReference>
<dbReference type="PANTHER" id="PTHR31943:SF17">
    <property type="entry name" value="INTERFERON LAMBDA-4"/>
    <property type="match status" value="1"/>
</dbReference>
<dbReference type="InterPro" id="IPR029177">
    <property type="entry name" value="INF_lambda"/>
</dbReference>
<dbReference type="AlphaFoldDB" id="A0AAX6RCA9"/>
<evidence type="ECO:0000256" key="6">
    <source>
        <dbReference type="ARBA" id="ARBA00023118"/>
    </source>
</evidence>
<evidence type="ECO:0000313" key="9">
    <source>
        <dbReference type="Proteomes" id="UP000694906"/>
    </source>
</evidence>
<dbReference type="GO" id="GO:0050778">
    <property type="term" value="P:positive regulation of immune response"/>
    <property type="evidence" value="ECO:0007669"/>
    <property type="project" value="InterPro"/>
</dbReference>
<keyword evidence="6" id="KW-0051">Antiviral defense</keyword>
<keyword evidence="9" id="KW-1185">Reference proteome</keyword>
<evidence type="ECO:0000256" key="5">
    <source>
        <dbReference type="ARBA" id="ARBA00022729"/>
    </source>
</evidence>
<evidence type="ECO:0000256" key="7">
    <source>
        <dbReference type="SAM" id="MobiDB-lite"/>
    </source>
</evidence>
<comment type="similarity">
    <text evidence="2">Belongs to the lambda interferon family.</text>
</comment>
<accession>A0AAX6RCA9</accession>
<dbReference type="InterPro" id="IPR038326">
    <property type="entry name" value="IFN-lambda_sf"/>
</dbReference>
<gene>
    <name evidence="10" type="primary">LOC110344724</name>
</gene>
<keyword evidence="5 8" id="KW-0732">Signal</keyword>
<dbReference type="GO" id="GO:0005615">
    <property type="term" value="C:extracellular space"/>
    <property type="evidence" value="ECO:0007669"/>
    <property type="project" value="UniProtKB-KW"/>
</dbReference>
<evidence type="ECO:0000256" key="8">
    <source>
        <dbReference type="SAM" id="SignalP"/>
    </source>
</evidence>
<feature type="signal peptide" evidence="8">
    <location>
        <begin position="1"/>
        <end position="25"/>
    </location>
</feature>
<feature type="region of interest" description="Disordered" evidence="7">
    <location>
        <begin position="71"/>
        <end position="91"/>
    </location>
</feature>
<feature type="region of interest" description="Disordered" evidence="7">
    <location>
        <begin position="145"/>
        <end position="173"/>
    </location>
</feature>
<dbReference type="Gene3D" id="1.20.1250.60">
    <property type="entry name" value="Interferon lambda"/>
    <property type="match status" value="1"/>
</dbReference>
<dbReference type="GO" id="GO:0051607">
    <property type="term" value="P:defense response to virus"/>
    <property type="evidence" value="ECO:0007669"/>
    <property type="project" value="UniProtKB-KW"/>
</dbReference>
<dbReference type="Proteomes" id="UP000694906">
    <property type="component" value="Unplaced"/>
</dbReference>
<name>A0AAX6RCA9_HETGA</name>
<keyword evidence="3" id="KW-0202">Cytokine</keyword>
<dbReference type="RefSeq" id="XP_021095337.1">
    <property type="nucleotide sequence ID" value="XM_021239678.1"/>
</dbReference>
<evidence type="ECO:0000256" key="1">
    <source>
        <dbReference type="ARBA" id="ARBA00004613"/>
    </source>
</evidence>